<dbReference type="InterPro" id="IPR051346">
    <property type="entry name" value="OTU_Deubiquitinase"/>
</dbReference>
<evidence type="ECO:0000256" key="3">
    <source>
        <dbReference type="ARBA" id="ARBA00022670"/>
    </source>
</evidence>
<evidence type="ECO:0000256" key="5">
    <source>
        <dbReference type="ARBA" id="ARBA00022801"/>
    </source>
</evidence>
<dbReference type="PANTHER" id="PTHR13367:SF34">
    <property type="match status" value="1"/>
</dbReference>
<reference evidence="10 11" key="1">
    <citation type="submission" date="2016-07" db="EMBL/GenBank/DDBJ databases">
        <title>Multiple horizontal gene transfer events from other fungi enriched the ability of initially mycotrophic Trichoderma (Ascomycota) to feed on dead plant biomass.</title>
        <authorList>
            <consortium name="DOE Joint Genome Institute"/>
            <person name="Aerts A."/>
            <person name="Atanasova L."/>
            <person name="Chenthamara K."/>
            <person name="Zhang J."/>
            <person name="Grujic M."/>
            <person name="Henrissat B."/>
            <person name="Kuo A."/>
            <person name="Salamov A."/>
            <person name="Lipzen A."/>
            <person name="Labutti K."/>
            <person name="Barry K."/>
            <person name="Miao Y."/>
            <person name="Rahimi M.J."/>
            <person name="Shen Q."/>
            <person name="Grigoriev I.V."/>
            <person name="Kubicek C.P."/>
            <person name="Druzhinina I.S."/>
        </authorList>
    </citation>
    <scope>NUCLEOTIDE SEQUENCE [LARGE SCALE GENOMIC DNA]</scope>
    <source>
        <strain evidence="10 11">CBS 226.95</strain>
    </source>
</reference>
<feature type="domain" description="DUF6606" evidence="9">
    <location>
        <begin position="19"/>
        <end position="306"/>
    </location>
</feature>
<keyword evidence="3" id="KW-0645">Protease</keyword>
<evidence type="ECO:0000256" key="6">
    <source>
        <dbReference type="ARBA" id="ARBA00022807"/>
    </source>
</evidence>
<dbReference type="EC" id="3.4.19.12" evidence="2"/>
<proteinExistence type="predicted"/>
<dbReference type="GeneID" id="36629247"/>
<evidence type="ECO:0000256" key="2">
    <source>
        <dbReference type="ARBA" id="ARBA00012759"/>
    </source>
</evidence>
<dbReference type="STRING" id="983964.A0A2T4ASG7"/>
<dbReference type="EMBL" id="KZ679675">
    <property type="protein sequence ID" value="PTB60001.1"/>
    <property type="molecule type" value="Genomic_DNA"/>
</dbReference>
<protein>
    <recommendedName>
        <fullName evidence="2">ubiquitinyl hydrolase 1</fullName>
        <ecNumber evidence="2">3.4.19.12</ecNumber>
    </recommendedName>
</protein>
<organism evidence="10 11">
    <name type="scientific">Trichoderma harzianum CBS 226.95</name>
    <dbReference type="NCBI Taxonomy" id="983964"/>
    <lineage>
        <taxon>Eukaryota</taxon>
        <taxon>Fungi</taxon>
        <taxon>Dikarya</taxon>
        <taxon>Ascomycota</taxon>
        <taxon>Pezizomycotina</taxon>
        <taxon>Sordariomycetes</taxon>
        <taxon>Hypocreomycetidae</taxon>
        <taxon>Hypocreales</taxon>
        <taxon>Hypocreaceae</taxon>
        <taxon>Trichoderma</taxon>
    </lineage>
</organism>
<keyword evidence="11" id="KW-1185">Reference proteome</keyword>
<keyword evidence="5" id="KW-0378">Hydrolase</keyword>
<name>A0A2T4ASG7_TRIHA</name>
<dbReference type="Pfam" id="PF12340">
    <property type="entry name" value="DUF3638"/>
    <property type="match status" value="1"/>
</dbReference>
<dbReference type="GO" id="GO:0006508">
    <property type="term" value="P:proteolysis"/>
    <property type="evidence" value="ECO:0007669"/>
    <property type="project" value="UniProtKB-KW"/>
</dbReference>
<feature type="domain" description="DUF3645" evidence="8">
    <location>
        <begin position="2391"/>
        <end position="2425"/>
    </location>
</feature>
<evidence type="ECO:0000259" key="9">
    <source>
        <dbReference type="Pfam" id="PF20255"/>
    </source>
</evidence>
<comment type="catalytic activity">
    <reaction evidence="1">
        <text>Thiol-dependent hydrolysis of ester, thioester, amide, peptide and isopeptide bonds formed by the C-terminal Gly of ubiquitin (a 76-residue protein attached to proteins as an intracellular targeting signal).</text>
        <dbReference type="EC" id="3.4.19.12"/>
    </reaction>
</comment>
<dbReference type="Pfam" id="PF12359">
    <property type="entry name" value="DUF3645"/>
    <property type="match status" value="1"/>
</dbReference>
<dbReference type="GO" id="GO:0004843">
    <property type="term" value="F:cysteine-type deubiquitinase activity"/>
    <property type="evidence" value="ECO:0007669"/>
    <property type="project" value="UniProtKB-EC"/>
</dbReference>
<evidence type="ECO:0000256" key="4">
    <source>
        <dbReference type="ARBA" id="ARBA00022786"/>
    </source>
</evidence>
<feature type="domain" description="DUF3638" evidence="7">
    <location>
        <begin position="2046"/>
        <end position="2265"/>
    </location>
</feature>
<dbReference type="Pfam" id="PF20255">
    <property type="entry name" value="DUF6606"/>
    <property type="match status" value="1"/>
</dbReference>
<dbReference type="PANTHER" id="PTHR13367">
    <property type="entry name" value="UBIQUITIN THIOESTERASE"/>
    <property type="match status" value="1"/>
</dbReference>
<dbReference type="Proteomes" id="UP000241690">
    <property type="component" value="Unassembled WGS sequence"/>
</dbReference>
<evidence type="ECO:0000313" key="11">
    <source>
        <dbReference type="Proteomes" id="UP000241690"/>
    </source>
</evidence>
<evidence type="ECO:0000259" key="7">
    <source>
        <dbReference type="Pfam" id="PF12340"/>
    </source>
</evidence>
<evidence type="ECO:0000259" key="8">
    <source>
        <dbReference type="Pfam" id="PF12359"/>
    </source>
</evidence>
<gene>
    <name evidence="10" type="ORF">M431DRAFT_526265</name>
</gene>
<sequence length="3139" mass="357971">MDVSNKFPDGDDNGTILSIINHIFLPPKLPDNGDSGRTISDNSALLRLVISALREFGCHVNSTRLQAVDRAEKAMIRFQSVRAESGFIDGQKLAEILHSLNPDNGVSLWALFEKMGIDFKPGILLPLHIAAQNAGIIIGKNQDSIILETFELSPTNEAVMGTIGRLQRRFPASAISIPIKRFRENGFAQAFTDTLEKMSCQEVAEVKPKISKKGESQIEERDTTDPFLVTDFLHAVLSAFSKDTIPASSISKNTREEVVYNNASLPWHRSPVWLLIRVTLQLHFERLHSDRLLYKEFMVFLMTYTLDIAQKRGFPSDLLHCMMSKIGRRLKKLGDDFQAPWIGNVHSTLKQTRDCLQQRWELICEEKDADVGLKDFSMQILPSEASEPYPKLDAFIHSIDARQDEESMNQFRAPWILRKYDQSSIPNLRSLPDRSIILQLSALERWVGSSLVHWMREAENDENACSQLYDLTKEYYDLTRKCYTGCPESLSIASLTVLELWMACDKSVCNQIPDLKEYSPEIPVELLQSLLLHSRNHLERLVVVEKYVKERCHGTLSGRSSIFSSFGHKTSFSVRCYAKSTIHQTLRNDIERVATEERERKRQEYHEKVRQYNHLKMKAASLTCEYNTHVNQTTGIAYKSHSGSCRKHLLDDQADALTIDVHEWPLPDAELEAQSAVFELNVPSRFRAWRNMTTLVINDVLECDYSGSRSDEVVDTLSAYLSSYFTGDTHRLELASTTKSNKRTHRHSKKIGTCTSVEDVLVKNGLRYEYYDNVRQCFVSRFVNEDKFAQSHMFKLSEPKSALQAFIFRPHGRENGLTPNHVLSQQSDYSQELSLEESKAMASLPVGYRILWENLLVQLFSPKVDFNKSDTALIIMQIIDQAGPPYDGLTLRASHQQLCDDCFVQRLLEGLSHSVDRIHKNWESYVALRAFIAIAIRALNCSPTATLEERYHQFLGRCRQVAMNWITVLQEKSSGYDSEEQRQEFYLIISQMALICVASFDVDEVHLKLMLSDADQMDILIHSSIIIQDLSHGVGKCTDPFYTNLLLQKQRVLYRSHEFILTETLDKMNQGLNPAVKKIFPFYSGKGMWKTLSENEYHWLETKTTSGNGKSSSFIQMNILTGELLVNGLPPSRLPLSYEEHPVFEELLGREMIYVMPSDVPGTLFVSMKRHHGYNLAFGMNHSSPPQLIIVASNDSETLDLVPRKDLSASLPESFITNYVHWYNRQSGVVEFRPVESAWCSSDSSWFLENTGSEWILKKSGQTLICPTSPTTKHICRTLRSLEEETHIHLILNKTTLTLNIHLPRLQLDFSIGQGSSRVHCRQFRGMYVDKVQQIGTLVGLQSKLTLRDSDNKRMILVPDGDVYYSAIPGHVQVGVVYGSSVRVHPFNIDTRLGRLVDNGSLQSKLCLAYLHALTSYCLPDSLTDKTGTEQCLFILNSAAVRSFQQLSEKDLNILGHISKLSPGRKYYPENLRDMETIDWNHKLSFLSQSGSLHTAVQSVIEGVNQSTLFYPDQPAEYVIPNHVNPALGLRHLIRDSTFCISGFGAESHTTAEDVLYKSRDSVRNIERSRRAFEAATMVVERRQTIHMPISQAFTSHMWDLIKKKSGTQGPNTPLPHKEVGYDCKWLLDAKKVFADYWCRFHHSFRSGESPFCRFQLMFCAATMAYAKKHNAAAVQALVACANIPSIGSLEVPNVDVFDMSAGHKFNDSYIRSIALEHAVPFSYSKEASLTALRHESTMERDQRRSRVFESNQYKAAVQFASELREQWVCNIPETPDDADVYNYIYTMSARNSILPTWRKWYDNHQLFEYLHSLGDRLRLLKVKHITMPNPTGPLSALAPVSRRGFVNQADLFDHETPSLDVSSDPMLELFDADIAHRQPHEKLGQLLEFLRQHASRDSEHKYIQDLDDSQKSHKRTVTSYRIREDSETLFHTLKEYLSQCESNSDRIYQLLKEATGTNCEANINGAQTCTTSASLVTTQFMAPRVSPTFFLGQLARENWKALPRRWRRAIVTYARSLTMVQRAERMLNQQNNHAELIKELQNIGHTNWDPMEYPESLLLEVESGIMIREVQENIASQMRSPPQDQNATMQLNMGEGKSTVILPTVASYLADGSRLVCVIGTKPQAKELFRMLTSKLGGLMNHQVYRMPFSRSLKLTVSDAHTIFNFLKKCSETGGVLLMQPEHLLSFKLMGIENCLSSQEEVGQILLNVQHYFNTHSRFIVDESDDIFSVKFELIYTMGSQVAIDLSPTRWIIVQRVLGMVMGAVHLIRDKLPQSIEISDAKRGQFPRIRILRQDADDMLLSLLAEEICSTGVNGLPIMRQQPAIRECIREYILNSSLDMNQINSVEVKSRFFTESMKGPLLLIRGLIAEGVLSFAFRQKRWRVNYGLDLSRTPKTRLAVPYRAKDSPTTRSEFSHPDVVIVLTSLTYYYGGLSDDDLFASFDHLLRADQAEVQYQDWVLDAPDLPDAFKSLAGVTMKDRHQAIHEIFPHFRFAKNAIDYFLSHIVFTKEMKEFPEKLSASGWDIGQIKTLPTTGFSGTCDSRNLMPLDMKHLDLPEQRHTNALVLSNILQPKNSVAHIRKVDGTQNSDAEALLDLVISMEPSVQVILDVGAQILELTNLQLAISWLKKVPESQGKKAVVYFDDHDELCVVDWQGRVESLQTSPYGQQLDLCLVYLDEAHTRGTDLKLPLHYRAAVTLGPGLTKDRLVQACMRMRKLGQGQSVVFCISEEIQSRILKLREDDNNLPIQVLDVLAWAIHETFVDLHRCIPMWAVQGHRFEKQRVIWESATTSDGIQLSLEQAKEFLETEMQSLDDRYRPRSTEEQPAKHSSFDETPRLELIWKRCVEFGNTQLRSSVLWEEQERELSPEIVQERQIERPRPIEPEKHTIHPRLVEFVTSGLFDQSEAFFPAFHALRKTRAAQLLDIGCFPDDVYVTQDFMSTVILTRDVDNDDFYQRSVQWILSQAEPDGTVQRLVIISPHEAQELKPQITRSRHVHMHLYTPLPSLAYTSLESLKLYSIPVLPENWCLPSRLRNVLNLFSGQLYITSQNDYHEVCKLLNLSYGPTEDGVTVEPDGFIVSQSGDALTKFEKSPIVFLKALLAIRWNSEVNDKTHWGSILRGELLRKADFPDTSYNNIVD</sequence>
<dbReference type="InterPro" id="IPR022099">
    <property type="entry name" value="DUF3638"/>
</dbReference>
<keyword evidence="4" id="KW-0833">Ubl conjugation pathway</keyword>
<dbReference type="InterPro" id="IPR022105">
    <property type="entry name" value="DUF3645"/>
</dbReference>
<evidence type="ECO:0000313" key="10">
    <source>
        <dbReference type="EMBL" id="PTB60001.1"/>
    </source>
</evidence>
<evidence type="ECO:0000256" key="1">
    <source>
        <dbReference type="ARBA" id="ARBA00000707"/>
    </source>
</evidence>
<dbReference type="RefSeq" id="XP_024779678.1">
    <property type="nucleotide sequence ID" value="XM_024920678.1"/>
</dbReference>
<dbReference type="InterPro" id="IPR046541">
    <property type="entry name" value="DUF6606"/>
</dbReference>
<keyword evidence="6" id="KW-0788">Thiol protease</keyword>
<accession>A0A2T4ASG7</accession>